<dbReference type="InterPro" id="IPR035965">
    <property type="entry name" value="PAS-like_dom_sf"/>
</dbReference>
<evidence type="ECO:0000256" key="6">
    <source>
        <dbReference type="ARBA" id="ARBA00023012"/>
    </source>
</evidence>
<dbReference type="SUPFAM" id="SSF55874">
    <property type="entry name" value="ATPase domain of HSP90 chaperone/DNA topoisomerase II/histidine kinase"/>
    <property type="match status" value="1"/>
</dbReference>
<dbReference type="Pfam" id="PF13185">
    <property type="entry name" value="GAF_2"/>
    <property type="match status" value="3"/>
</dbReference>
<dbReference type="Pfam" id="PF02518">
    <property type="entry name" value="HATPase_c"/>
    <property type="match status" value="1"/>
</dbReference>
<feature type="domain" description="Histidine kinase" evidence="7">
    <location>
        <begin position="724"/>
        <end position="913"/>
    </location>
</feature>
<dbReference type="Gene3D" id="3.30.565.10">
    <property type="entry name" value="Histidine kinase-like ATPase, C-terminal domain"/>
    <property type="match status" value="1"/>
</dbReference>
<dbReference type="InterPro" id="IPR003018">
    <property type="entry name" value="GAF"/>
</dbReference>
<keyword evidence="3" id="KW-0597">Phosphoprotein</keyword>
<dbReference type="KEGG" id="halu:HUG12_02360"/>
<proteinExistence type="predicted"/>
<dbReference type="Proteomes" id="UP000509626">
    <property type="component" value="Chromosome"/>
</dbReference>
<dbReference type="PRINTS" id="PR00344">
    <property type="entry name" value="BCTRLSENSOR"/>
</dbReference>
<dbReference type="NCBIfam" id="TIGR00229">
    <property type="entry name" value="sensory_box"/>
    <property type="match status" value="1"/>
</dbReference>
<dbReference type="InterPro" id="IPR013656">
    <property type="entry name" value="PAS_4"/>
</dbReference>
<evidence type="ECO:0000256" key="1">
    <source>
        <dbReference type="ARBA" id="ARBA00000085"/>
    </source>
</evidence>
<protein>
    <recommendedName>
        <fullName evidence="2">histidine kinase</fullName>
        <ecNumber evidence="2">2.7.13.3</ecNumber>
    </recommendedName>
</protein>
<evidence type="ECO:0000259" key="7">
    <source>
        <dbReference type="PROSITE" id="PS50109"/>
    </source>
</evidence>
<dbReference type="PANTHER" id="PTHR43711">
    <property type="entry name" value="TWO-COMPONENT HISTIDINE KINASE"/>
    <property type="match status" value="1"/>
</dbReference>
<dbReference type="InterPro" id="IPR036097">
    <property type="entry name" value="HisK_dim/P_sf"/>
</dbReference>
<dbReference type="InterPro" id="IPR005467">
    <property type="entry name" value="His_kinase_dom"/>
</dbReference>
<dbReference type="CDD" id="cd00082">
    <property type="entry name" value="HisKA"/>
    <property type="match status" value="1"/>
</dbReference>
<dbReference type="Pfam" id="PF08448">
    <property type="entry name" value="PAS_4"/>
    <property type="match status" value="1"/>
</dbReference>
<dbReference type="SMART" id="SM00065">
    <property type="entry name" value="GAF"/>
    <property type="match status" value="3"/>
</dbReference>
<dbReference type="Pfam" id="PF00512">
    <property type="entry name" value="HisKA"/>
    <property type="match status" value="1"/>
</dbReference>
<dbReference type="InterPro" id="IPR004358">
    <property type="entry name" value="Sig_transdc_His_kin-like_C"/>
</dbReference>
<dbReference type="SMART" id="SM00387">
    <property type="entry name" value="HATPase_c"/>
    <property type="match status" value="1"/>
</dbReference>
<keyword evidence="4" id="KW-0808">Transferase</keyword>
<gene>
    <name evidence="9" type="ORF">HUG12_02360</name>
</gene>
<dbReference type="CDD" id="cd00130">
    <property type="entry name" value="PAS"/>
    <property type="match status" value="1"/>
</dbReference>
<dbReference type="Gene3D" id="1.10.287.130">
    <property type="match status" value="1"/>
</dbReference>
<dbReference type="PROSITE" id="PS50112">
    <property type="entry name" value="PAS"/>
    <property type="match status" value="1"/>
</dbReference>
<dbReference type="PANTHER" id="PTHR43711:SF1">
    <property type="entry name" value="HISTIDINE KINASE 1"/>
    <property type="match status" value="1"/>
</dbReference>
<dbReference type="PROSITE" id="PS50109">
    <property type="entry name" value="HIS_KIN"/>
    <property type="match status" value="1"/>
</dbReference>
<dbReference type="InterPro" id="IPR000014">
    <property type="entry name" value="PAS"/>
</dbReference>
<evidence type="ECO:0000256" key="4">
    <source>
        <dbReference type="ARBA" id="ARBA00022679"/>
    </source>
</evidence>
<evidence type="ECO:0000256" key="3">
    <source>
        <dbReference type="ARBA" id="ARBA00022553"/>
    </source>
</evidence>
<sequence>MARSLSLLVVDGDDAEDVATDLAGENVTAEAVTVATLPARIESDSPDAVVLVGETTLPGAAVESLDAAGTPVVAFAADPPPYADGFVPRCESPSAVLEEEIRHALAGETRLQLRESRQRVTELHDGAAEMAAARTFEELYERAGAVAERVLSFDHCWLGTRDGDRLVPRFRLGDGEAMAGGADVDEGIAGETLRTGESEVVPEVRERPAVSNPGDIRSLVSVPVGEVGVYQAAARAPRAFTGTDLELAELFATHVAQAHQRLSAESDLRERQRKVTELHRAAPGLVDADTEEDLFELTVDIAEKVLAFDRSYLLVALPDGDGFETVATTDPDAPERSPDSGILGRTHAEGRTFHVDRVAGHPDARPHHEGPQSAISIPFGDDAVFQVIAETEDAFDESDRELAELLVTHASATRERVRSEAALRESRRTIERLHGAAADLAKAETEDEVLERAILAAEEVLSFDRCTISLLDESGEMLVPAAEPEGAEPDASRAMHVSEGVTGRTYRTGESMLIEDVADSEDASPARSEYRSGVSVPVGDLGVCQTVSTRPEAFDETDLELAELLMSHVAVALERVRAEGDLRDERDRLSALFENIPDAAVSFEMVDGEPVARGVNTAFEETFGYPAEEVLGESVDEFIVPDESGTAAEAAELNRRLRHGDNVRQECRRLTAEGVRDFLMYVVPLELDAANVGGFAIYSDISERKERERALRRQNERLEEFASVVSHDLRNPLSVAEGYLDLARETGDDDHFRTVEDALDRMRGLVDDLLRLAREGRVVGETEAVDLADLAGTAWLHVETPSATLVAEDDCVVDADPDRLRDLLENLFRNAVEHGGPDVTVRVACTDAGFAVEDDGPGVPADERESVFDAGVTTSEDGTGFGLAIVRRVAEAHGWSVDLAEAESGGARFEFST</sequence>
<dbReference type="Gene3D" id="3.30.450.40">
    <property type="match status" value="3"/>
</dbReference>
<evidence type="ECO:0000256" key="2">
    <source>
        <dbReference type="ARBA" id="ARBA00012438"/>
    </source>
</evidence>
<dbReference type="RefSeq" id="WP_179267235.1">
    <property type="nucleotide sequence ID" value="NZ_CP058579.1"/>
</dbReference>
<dbReference type="SUPFAM" id="SSF55785">
    <property type="entry name" value="PYP-like sensor domain (PAS domain)"/>
    <property type="match status" value="1"/>
</dbReference>
<dbReference type="InterPro" id="IPR029016">
    <property type="entry name" value="GAF-like_dom_sf"/>
</dbReference>
<evidence type="ECO:0000259" key="8">
    <source>
        <dbReference type="PROSITE" id="PS50112"/>
    </source>
</evidence>
<evidence type="ECO:0000256" key="5">
    <source>
        <dbReference type="ARBA" id="ARBA00022777"/>
    </source>
</evidence>
<keyword evidence="10" id="KW-1185">Reference proteome</keyword>
<comment type="catalytic activity">
    <reaction evidence="1">
        <text>ATP + protein L-histidine = ADP + protein N-phospho-L-histidine.</text>
        <dbReference type="EC" id="2.7.13.3"/>
    </reaction>
</comment>
<evidence type="ECO:0000313" key="10">
    <source>
        <dbReference type="Proteomes" id="UP000509626"/>
    </source>
</evidence>
<dbReference type="SUPFAM" id="SSF55781">
    <property type="entry name" value="GAF domain-like"/>
    <property type="match status" value="3"/>
</dbReference>
<dbReference type="InterPro" id="IPR036890">
    <property type="entry name" value="HATPase_C_sf"/>
</dbReference>
<dbReference type="InterPro" id="IPR050736">
    <property type="entry name" value="Sensor_HK_Regulatory"/>
</dbReference>
<dbReference type="EMBL" id="CP058579">
    <property type="protein sequence ID" value="QLG60649.1"/>
    <property type="molecule type" value="Genomic_DNA"/>
</dbReference>
<reference evidence="9 10" key="1">
    <citation type="submission" date="2020-06" db="EMBL/GenBank/DDBJ databases">
        <title>NJ-3-1, isolated from saline soil.</title>
        <authorList>
            <person name="Cui H.L."/>
            <person name="Shi X."/>
        </authorList>
    </citation>
    <scope>NUCLEOTIDE SEQUENCE [LARGE SCALE GENOMIC DNA]</scope>
    <source>
        <strain evidence="9 10">NJ-3-1</strain>
    </source>
</reference>
<dbReference type="InterPro" id="IPR003661">
    <property type="entry name" value="HisK_dim/P_dom"/>
</dbReference>
<dbReference type="InterPro" id="IPR003594">
    <property type="entry name" value="HATPase_dom"/>
</dbReference>
<dbReference type="SMART" id="SM00388">
    <property type="entry name" value="HisKA"/>
    <property type="match status" value="1"/>
</dbReference>
<dbReference type="SUPFAM" id="SSF47384">
    <property type="entry name" value="Homodimeric domain of signal transducing histidine kinase"/>
    <property type="match status" value="1"/>
</dbReference>
<dbReference type="SMART" id="SM00091">
    <property type="entry name" value="PAS"/>
    <property type="match status" value="1"/>
</dbReference>
<dbReference type="OrthoDB" id="8127at2157"/>
<dbReference type="GeneID" id="56036265"/>
<keyword evidence="6" id="KW-0902">Two-component regulatory system</keyword>
<keyword evidence="5" id="KW-0418">Kinase</keyword>
<accession>A0A7D5L978</accession>
<feature type="domain" description="PAS" evidence="8">
    <location>
        <begin position="585"/>
        <end position="660"/>
    </location>
</feature>
<dbReference type="AlphaFoldDB" id="A0A7D5L978"/>
<organism evidence="9 10">
    <name type="scientific">Halorarum salinum</name>
    <dbReference type="NCBI Taxonomy" id="2743089"/>
    <lineage>
        <taxon>Archaea</taxon>
        <taxon>Methanobacteriati</taxon>
        <taxon>Methanobacteriota</taxon>
        <taxon>Stenosarchaea group</taxon>
        <taxon>Halobacteria</taxon>
        <taxon>Halobacteriales</taxon>
        <taxon>Haloferacaceae</taxon>
        <taxon>Halorarum</taxon>
    </lineage>
</organism>
<dbReference type="EC" id="2.7.13.3" evidence="2"/>
<evidence type="ECO:0000313" key="9">
    <source>
        <dbReference type="EMBL" id="QLG60649.1"/>
    </source>
</evidence>
<dbReference type="Gene3D" id="3.30.450.20">
    <property type="entry name" value="PAS domain"/>
    <property type="match status" value="1"/>
</dbReference>
<dbReference type="GO" id="GO:0000155">
    <property type="term" value="F:phosphorelay sensor kinase activity"/>
    <property type="evidence" value="ECO:0007669"/>
    <property type="project" value="InterPro"/>
</dbReference>
<name>A0A7D5L978_9EURY</name>